<feature type="region of interest" description="Disordered" evidence="6">
    <location>
        <begin position="519"/>
        <end position="549"/>
    </location>
</feature>
<feature type="compositionally biased region" description="Acidic residues" evidence="6">
    <location>
        <begin position="519"/>
        <end position="548"/>
    </location>
</feature>
<feature type="transmembrane region" description="Helical" evidence="7">
    <location>
        <begin position="233"/>
        <end position="255"/>
    </location>
</feature>
<evidence type="ECO:0000256" key="6">
    <source>
        <dbReference type="SAM" id="MobiDB-lite"/>
    </source>
</evidence>
<evidence type="ECO:0000259" key="8">
    <source>
        <dbReference type="Pfam" id="PF00324"/>
    </source>
</evidence>
<evidence type="ECO:0000256" key="4">
    <source>
        <dbReference type="ARBA" id="ARBA00022989"/>
    </source>
</evidence>
<keyword evidence="10" id="KW-1185">Reference proteome</keyword>
<dbReference type="GO" id="GO:0016020">
    <property type="term" value="C:membrane"/>
    <property type="evidence" value="ECO:0007669"/>
    <property type="project" value="UniProtKB-SubCell"/>
</dbReference>
<feature type="transmembrane region" description="Helical" evidence="7">
    <location>
        <begin position="183"/>
        <end position="203"/>
    </location>
</feature>
<feature type="transmembrane region" description="Helical" evidence="7">
    <location>
        <begin position="372"/>
        <end position="392"/>
    </location>
</feature>
<dbReference type="FunFam" id="1.20.1740.10:FF:000001">
    <property type="entry name" value="Amino acid permease"/>
    <property type="match status" value="1"/>
</dbReference>
<evidence type="ECO:0000256" key="1">
    <source>
        <dbReference type="ARBA" id="ARBA00004141"/>
    </source>
</evidence>
<keyword evidence="5 7" id="KW-0472">Membrane</keyword>
<comment type="subcellular location">
    <subcellularLocation>
        <location evidence="1">Membrane</location>
        <topology evidence="1">Multi-pass membrane protein</topology>
    </subcellularLocation>
</comment>
<feature type="transmembrane region" description="Helical" evidence="7">
    <location>
        <begin position="479"/>
        <end position="498"/>
    </location>
</feature>
<evidence type="ECO:0000256" key="5">
    <source>
        <dbReference type="ARBA" id="ARBA00023136"/>
    </source>
</evidence>
<feature type="transmembrane region" description="Helical" evidence="7">
    <location>
        <begin position="152"/>
        <end position="171"/>
    </location>
</feature>
<dbReference type="Proteomes" id="UP000652219">
    <property type="component" value="Unassembled WGS sequence"/>
</dbReference>
<feature type="transmembrane region" description="Helical" evidence="7">
    <location>
        <begin position="450"/>
        <end position="473"/>
    </location>
</feature>
<evidence type="ECO:0000256" key="2">
    <source>
        <dbReference type="ARBA" id="ARBA00022448"/>
    </source>
</evidence>
<feature type="transmembrane region" description="Helical" evidence="7">
    <location>
        <begin position="327"/>
        <end position="347"/>
    </location>
</feature>
<gene>
    <name evidence="9" type="ORF">CSOJ01_00523</name>
</gene>
<feature type="transmembrane region" description="Helical" evidence="7">
    <location>
        <begin position="118"/>
        <end position="146"/>
    </location>
</feature>
<comment type="caution">
    <text evidence="9">The sequence shown here is derived from an EMBL/GenBank/DDBJ whole genome shotgun (WGS) entry which is preliminary data.</text>
</comment>
<dbReference type="Pfam" id="PF00324">
    <property type="entry name" value="AA_permease"/>
    <property type="match status" value="1"/>
</dbReference>
<sequence>MSHSSLSGKEGSPNVLDAPKAVELEQQHHMQRTTQRELTSRHAIFIAWGDTVGTGLFITTGKGLARGGPAFLVGSYIVISLLVYSILGTIVEMSTFLPVRGGSMSHYGTRFVSRSFGFAMSLLYIYSYGILVPFELVACAIIIDFWDNPVPSAAWITVLGVLLIVLNALPVRFYGEAEFFFTGVKICTIFGLLILSFILFWGGGPHRDRLGFRYWKDPGPAKEYILEGDIGRFVAFVATLVGSALPFTFTPEMIVGTAGEIKQPRKNIPKAARHFLWRLIVAFVGSVIGISVICPSNAEALTAGSDAGSSPWVVGIRSAGISGLNNVINIVVLIAAWSTGNAFLYLASRALHTMAVEGNAPAVFKRCTSKGVPIYAVAAISAVTPLAYMTVSSNSLEVLYWLLNLVNTGGFLSWVCCGITYLRFRKACDVQGIPAEALTQRSRLQPYASYVTMVVFALMCLLNGFAVFFPGWWSTGDFISAYIGLPLIVGMYFTHRFINRGDPWAIPSHDVSLQMSQEELDDDPLDDDPLDDDPLDDDPLDDEEEEENASVLLTVWRRGINMLRKRH</sequence>
<protein>
    <submittedName>
        <fullName evidence="9">Amino acid permease</fullName>
    </submittedName>
</protein>
<dbReference type="AlphaFoldDB" id="A0A8H6N664"/>
<evidence type="ECO:0000256" key="7">
    <source>
        <dbReference type="SAM" id="Phobius"/>
    </source>
</evidence>
<feature type="transmembrane region" description="Helical" evidence="7">
    <location>
        <begin position="38"/>
        <end position="58"/>
    </location>
</feature>
<keyword evidence="4 7" id="KW-1133">Transmembrane helix</keyword>
<proteinExistence type="predicted"/>
<evidence type="ECO:0000313" key="9">
    <source>
        <dbReference type="EMBL" id="KAF6821088.1"/>
    </source>
</evidence>
<accession>A0A8H6N664</accession>
<keyword evidence="2" id="KW-0813">Transport</keyword>
<organism evidence="9 10">
    <name type="scientific">Colletotrichum sojae</name>
    <dbReference type="NCBI Taxonomy" id="2175907"/>
    <lineage>
        <taxon>Eukaryota</taxon>
        <taxon>Fungi</taxon>
        <taxon>Dikarya</taxon>
        <taxon>Ascomycota</taxon>
        <taxon>Pezizomycotina</taxon>
        <taxon>Sordariomycetes</taxon>
        <taxon>Hypocreomycetidae</taxon>
        <taxon>Glomerellales</taxon>
        <taxon>Glomerellaceae</taxon>
        <taxon>Colletotrichum</taxon>
        <taxon>Colletotrichum orchidearum species complex</taxon>
    </lineage>
</organism>
<reference evidence="9 10" key="1">
    <citation type="journal article" date="2020" name="Phytopathology">
        <title>Genome Sequence Resources of Colletotrichum truncatum, C. plurivorum, C. musicola, and C. sojae: Four Species Pathogenic to Soybean (Glycine max).</title>
        <authorList>
            <person name="Rogerio F."/>
            <person name="Boufleur T.R."/>
            <person name="Ciampi-Guillardi M."/>
            <person name="Sukno S.A."/>
            <person name="Thon M.R."/>
            <person name="Massola Junior N.S."/>
            <person name="Baroncelli R."/>
        </authorList>
    </citation>
    <scope>NUCLEOTIDE SEQUENCE [LARGE SCALE GENOMIC DNA]</scope>
    <source>
        <strain evidence="9 10">LFN0009</strain>
    </source>
</reference>
<dbReference type="PANTHER" id="PTHR43341:SF38">
    <property type="entry name" value="PROLINE TRANSPORTER (EUROFUNG)"/>
    <property type="match status" value="1"/>
</dbReference>
<feature type="transmembrane region" description="Helical" evidence="7">
    <location>
        <begin position="275"/>
        <end position="293"/>
    </location>
</feature>
<evidence type="ECO:0000256" key="3">
    <source>
        <dbReference type="ARBA" id="ARBA00022692"/>
    </source>
</evidence>
<dbReference type="Gene3D" id="1.20.1740.10">
    <property type="entry name" value="Amino acid/polyamine transporter I"/>
    <property type="match status" value="1"/>
</dbReference>
<feature type="transmembrane region" description="Helical" evidence="7">
    <location>
        <begin position="398"/>
        <end position="422"/>
    </location>
</feature>
<dbReference type="InterPro" id="IPR050524">
    <property type="entry name" value="APC_YAT"/>
</dbReference>
<feature type="transmembrane region" description="Helical" evidence="7">
    <location>
        <begin position="70"/>
        <end position="97"/>
    </location>
</feature>
<keyword evidence="3 7" id="KW-0812">Transmembrane</keyword>
<dbReference type="PANTHER" id="PTHR43341">
    <property type="entry name" value="AMINO ACID PERMEASE"/>
    <property type="match status" value="1"/>
</dbReference>
<dbReference type="GO" id="GO:0015171">
    <property type="term" value="F:amino acid transmembrane transporter activity"/>
    <property type="evidence" value="ECO:0007669"/>
    <property type="project" value="TreeGrafter"/>
</dbReference>
<evidence type="ECO:0000313" key="10">
    <source>
        <dbReference type="Proteomes" id="UP000652219"/>
    </source>
</evidence>
<dbReference type="InterPro" id="IPR004841">
    <property type="entry name" value="AA-permease/SLC12A_dom"/>
</dbReference>
<name>A0A8H6N664_9PEZI</name>
<dbReference type="PIRSF" id="PIRSF006060">
    <property type="entry name" value="AA_transporter"/>
    <property type="match status" value="1"/>
</dbReference>
<dbReference type="EMBL" id="WIGN01000003">
    <property type="protein sequence ID" value="KAF6821088.1"/>
    <property type="molecule type" value="Genomic_DNA"/>
</dbReference>
<feature type="domain" description="Amino acid permease/ SLC12A" evidence="8">
    <location>
        <begin position="42"/>
        <end position="500"/>
    </location>
</feature>